<protein>
    <submittedName>
        <fullName evidence="2">Acetyltransferase GNAT Family</fullName>
    </submittedName>
</protein>
<dbReference type="InterPro" id="IPR051531">
    <property type="entry name" value="N-acetyltransferase"/>
</dbReference>
<dbReference type="Proteomes" id="UP001153069">
    <property type="component" value="Unassembled WGS sequence"/>
</dbReference>
<dbReference type="OrthoDB" id="630895at2759"/>
<name>A0A9N8F284_9STRA</name>
<dbReference type="AlphaFoldDB" id="A0A9N8F284"/>
<dbReference type="GO" id="GO:0016747">
    <property type="term" value="F:acyltransferase activity, transferring groups other than amino-acyl groups"/>
    <property type="evidence" value="ECO:0007669"/>
    <property type="project" value="InterPro"/>
</dbReference>
<dbReference type="InterPro" id="IPR016181">
    <property type="entry name" value="Acyl_CoA_acyltransferase"/>
</dbReference>
<reference evidence="2" key="1">
    <citation type="submission" date="2020-06" db="EMBL/GenBank/DDBJ databases">
        <authorList>
            <consortium name="Plant Systems Biology data submission"/>
        </authorList>
    </citation>
    <scope>NUCLEOTIDE SEQUENCE</scope>
    <source>
        <strain evidence="2">D6</strain>
    </source>
</reference>
<dbReference type="PANTHER" id="PTHR43792">
    <property type="entry name" value="GNAT FAMILY, PUTATIVE (AFU_ORTHOLOGUE AFUA_3G00765)-RELATED-RELATED"/>
    <property type="match status" value="1"/>
</dbReference>
<keyword evidence="3" id="KW-1185">Reference proteome</keyword>
<dbReference type="Gene3D" id="3.40.630.30">
    <property type="match status" value="1"/>
</dbReference>
<comment type="caution">
    <text evidence="2">The sequence shown here is derived from an EMBL/GenBank/DDBJ whole genome shotgun (WGS) entry which is preliminary data.</text>
</comment>
<gene>
    <name evidence="2" type="ORF">SEMRO_2766_G336670.1</name>
</gene>
<proteinExistence type="predicted"/>
<dbReference type="EMBL" id="CAICTM010002764">
    <property type="protein sequence ID" value="CAB9530164.1"/>
    <property type="molecule type" value="Genomic_DNA"/>
</dbReference>
<dbReference type="Pfam" id="PF13302">
    <property type="entry name" value="Acetyltransf_3"/>
    <property type="match status" value="1"/>
</dbReference>
<dbReference type="PROSITE" id="PS51186">
    <property type="entry name" value="GNAT"/>
    <property type="match status" value="1"/>
</dbReference>
<accession>A0A9N8F284</accession>
<evidence type="ECO:0000313" key="3">
    <source>
        <dbReference type="Proteomes" id="UP001153069"/>
    </source>
</evidence>
<dbReference type="SUPFAM" id="SSF55729">
    <property type="entry name" value="Acyl-CoA N-acyltransferases (Nat)"/>
    <property type="match status" value="1"/>
</dbReference>
<dbReference type="PANTHER" id="PTHR43792:SF1">
    <property type="entry name" value="N-ACETYLTRANSFERASE DOMAIN-CONTAINING PROTEIN"/>
    <property type="match status" value="1"/>
</dbReference>
<evidence type="ECO:0000259" key="1">
    <source>
        <dbReference type="PROSITE" id="PS51186"/>
    </source>
</evidence>
<sequence>MTASTETTMTSTDVMSSERLVLRSADPSDFEPLYQVVFSDEQVMKQAFYDRPMSREQASEFFRDEFDFCGSGKRLGVLCLKDGTIIGFSGLLACTVLGEPDDFEIGFVLGRSFWGKGYATEIGKAQVRFGFEQAGCSRLLGVVREDNAASKRALSKSGLSFHSTVETTDRGVREVYCVLKTEWAFSNRR</sequence>
<organism evidence="2 3">
    <name type="scientific">Seminavis robusta</name>
    <dbReference type="NCBI Taxonomy" id="568900"/>
    <lineage>
        <taxon>Eukaryota</taxon>
        <taxon>Sar</taxon>
        <taxon>Stramenopiles</taxon>
        <taxon>Ochrophyta</taxon>
        <taxon>Bacillariophyta</taxon>
        <taxon>Bacillariophyceae</taxon>
        <taxon>Bacillariophycidae</taxon>
        <taxon>Naviculales</taxon>
        <taxon>Naviculaceae</taxon>
        <taxon>Seminavis</taxon>
    </lineage>
</organism>
<dbReference type="InterPro" id="IPR000182">
    <property type="entry name" value="GNAT_dom"/>
</dbReference>
<evidence type="ECO:0000313" key="2">
    <source>
        <dbReference type="EMBL" id="CAB9530164.1"/>
    </source>
</evidence>
<feature type="domain" description="N-acetyltransferase" evidence="1">
    <location>
        <begin position="20"/>
        <end position="182"/>
    </location>
</feature>